<evidence type="ECO:0000313" key="1">
    <source>
        <dbReference type="EMBL" id="VBB17028.1"/>
    </source>
</evidence>
<dbReference type="AlphaFoldDB" id="A0AAJ5T933"/>
<reference evidence="1 2" key="1">
    <citation type="submission" date="2017-11" db="EMBL/GenBank/DDBJ databases">
        <authorList>
            <person name="Seth-Smith MB H."/>
        </authorList>
    </citation>
    <scope>NUCLEOTIDE SEQUENCE [LARGE SCALE GENOMIC DNA]</scope>
    <source>
        <strain evidence="1">E</strain>
    </source>
</reference>
<dbReference type="EMBL" id="LR025744">
    <property type="protein sequence ID" value="VBB17028.1"/>
    <property type="molecule type" value="Genomic_DNA"/>
</dbReference>
<keyword evidence="2" id="KW-1185">Reference proteome</keyword>
<dbReference type="RefSeq" id="WP_122173541.1">
    <property type="nucleotide sequence ID" value="NZ_LR025744.1"/>
</dbReference>
<organism evidence="1 2">
    <name type="scientific">Burkholderia stabilis</name>
    <dbReference type="NCBI Taxonomy" id="95485"/>
    <lineage>
        <taxon>Bacteria</taxon>
        <taxon>Pseudomonadati</taxon>
        <taxon>Pseudomonadota</taxon>
        <taxon>Betaproteobacteria</taxon>
        <taxon>Burkholderiales</taxon>
        <taxon>Burkholderiaceae</taxon>
        <taxon>Burkholderia</taxon>
        <taxon>Burkholderia cepacia complex</taxon>
    </lineage>
</organism>
<dbReference type="Proteomes" id="UP000268684">
    <property type="component" value="Chromosome III"/>
</dbReference>
<evidence type="ECO:0000313" key="2">
    <source>
        <dbReference type="Proteomes" id="UP000268684"/>
    </source>
</evidence>
<accession>A0AAJ5T933</accession>
<gene>
    <name evidence="1" type="ORF">BSTAB16_7243</name>
</gene>
<protein>
    <submittedName>
        <fullName evidence="1">Uncharacterized protein</fullName>
    </submittedName>
</protein>
<sequence length="246" mass="26325">MTPALTITRSLALASCPSRRPRPGELLLWRLRGEWQMMTSEQGHLCLSKAELRRARMHPNRAHGRRFAIGRAALRAILGTLAGRAADTLKLIERDSGHVAVADCDRLDGIDVVVGYAGIWIVIAIAEGPVGLGMAQDSAFADPLARNRLRLDSLTDACGIGHGATPRSLELSAEPFREVVTPYAGNWCLLDIPLSGPACAATVAARHIARIHAVGWRGERGDWPTVGKQRARTAGALNVPESVAAG</sequence>
<dbReference type="Gene3D" id="3.90.470.20">
    <property type="entry name" value="4'-phosphopantetheinyl transferase domain"/>
    <property type="match status" value="1"/>
</dbReference>
<dbReference type="GO" id="GO:0000287">
    <property type="term" value="F:magnesium ion binding"/>
    <property type="evidence" value="ECO:0007669"/>
    <property type="project" value="InterPro"/>
</dbReference>
<name>A0AAJ5T933_9BURK</name>
<dbReference type="GO" id="GO:0008897">
    <property type="term" value="F:holo-[acyl-carrier-protein] synthase activity"/>
    <property type="evidence" value="ECO:0007669"/>
    <property type="project" value="InterPro"/>
</dbReference>
<proteinExistence type="predicted"/>
<dbReference type="InterPro" id="IPR037143">
    <property type="entry name" value="4-PPantetheinyl_Trfase_dom_sf"/>
</dbReference>
<dbReference type="GeneID" id="71059639"/>